<keyword evidence="10 20" id="KW-0479">Metal-binding</keyword>
<name>A0A4S3M440_9FLAO</name>
<evidence type="ECO:0000256" key="19">
    <source>
        <dbReference type="PIRSR" id="PIRSR603187-1"/>
    </source>
</evidence>
<dbReference type="Proteomes" id="UP000305939">
    <property type="component" value="Unassembled WGS sequence"/>
</dbReference>
<comment type="caution">
    <text evidence="21">The sequence shown here is derived from an EMBL/GenBank/DDBJ whole genome shotgun (WGS) entry which is preliminary data.</text>
</comment>
<sequence>MPFRFIFPIVLWAFTCSLFGQSDSVGVRDIVTKTMEEQWQLSPSSDKGTFRITSYKPIYMLLARYSTSPNSLPFSENPDYRAVEPAAYDRVESRLQFSFKTKIFHNMFFGHGDLWVAYTQLAHWQVYNEELSRPFRELNYEPELLLNFPMKIKFGSAAIRMMGLSFNHQSNGRSLPYSRSWNRIIFHLGMESDHWQLFLRPWIRIDDADDENPKITDFVGRANATFVYSRKQHSLYSILHTDLSLGNHKGSLELNYLFPIKGTLRGHAQIFHGYGETMIDYNHRQTTFGIGLSFVDW</sequence>
<evidence type="ECO:0000256" key="4">
    <source>
        <dbReference type="ARBA" id="ARBA00010525"/>
    </source>
</evidence>
<evidence type="ECO:0000256" key="15">
    <source>
        <dbReference type="ARBA" id="ARBA00023098"/>
    </source>
</evidence>
<dbReference type="GO" id="GO:0008970">
    <property type="term" value="F:phospholipase A1 activity"/>
    <property type="evidence" value="ECO:0007669"/>
    <property type="project" value="UniProtKB-EC"/>
</dbReference>
<evidence type="ECO:0000256" key="7">
    <source>
        <dbReference type="ARBA" id="ARBA00013278"/>
    </source>
</evidence>
<evidence type="ECO:0000256" key="11">
    <source>
        <dbReference type="ARBA" id="ARBA00022729"/>
    </source>
</evidence>
<dbReference type="EC" id="3.1.1.32" evidence="6"/>
<evidence type="ECO:0000256" key="8">
    <source>
        <dbReference type="ARBA" id="ARBA00022452"/>
    </source>
</evidence>
<dbReference type="OrthoDB" id="188433at2"/>
<dbReference type="EMBL" id="SSMC01000001">
    <property type="protein sequence ID" value="THD69873.1"/>
    <property type="molecule type" value="Genomic_DNA"/>
</dbReference>
<evidence type="ECO:0000256" key="9">
    <source>
        <dbReference type="ARBA" id="ARBA00022692"/>
    </source>
</evidence>
<evidence type="ECO:0000256" key="20">
    <source>
        <dbReference type="PIRSR" id="PIRSR603187-2"/>
    </source>
</evidence>
<dbReference type="EC" id="3.1.1.4" evidence="7"/>
<dbReference type="GO" id="GO:0004623">
    <property type="term" value="F:phospholipase A2 activity"/>
    <property type="evidence" value="ECO:0007669"/>
    <property type="project" value="UniProtKB-EC"/>
</dbReference>
<dbReference type="GO" id="GO:0016042">
    <property type="term" value="P:lipid catabolic process"/>
    <property type="evidence" value="ECO:0007669"/>
    <property type="project" value="UniProtKB-KW"/>
</dbReference>
<organism evidence="21 22">
    <name type="scientific">Robertkochia marina</name>
    <dbReference type="NCBI Taxonomy" id="1227945"/>
    <lineage>
        <taxon>Bacteria</taxon>
        <taxon>Pseudomonadati</taxon>
        <taxon>Bacteroidota</taxon>
        <taxon>Flavobacteriia</taxon>
        <taxon>Flavobacteriales</taxon>
        <taxon>Flavobacteriaceae</taxon>
        <taxon>Robertkochia</taxon>
    </lineage>
</organism>
<comment type="subcellular location">
    <subcellularLocation>
        <location evidence="3">Cell outer membrane</location>
        <topology evidence="3">Multi-pass membrane protein</topology>
    </subcellularLocation>
</comment>
<keyword evidence="17" id="KW-0998">Cell outer membrane</keyword>
<dbReference type="RefSeq" id="WP_136335364.1">
    <property type="nucleotide sequence ID" value="NZ_QXMP01000002.1"/>
</dbReference>
<protein>
    <recommendedName>
        <fullName evidence="18">Phosphatidylcholine 1-acylhydrolase</fullName>
        <ecNumber evidence="6">3.1.1.32</ecNumber>
        <ecNumber evidence="7">3.1.1.4</ecNumber>
    </recommendedName>
</protein>
<reference evidence="21 22" key="1">
    <citation type="submission" date="2019-04" db="EMBL/GenBank/DDBJ databases">
        <title>Draft genome sequence of Robertkochia marina CC-AMO-30D.</title>
        <authorList>
            <person name="Hameed A."/>
            <person name="Lin S.-Y."/>
            <person name="Shahina M."/>
            <person name="Lai W.-A."/>
            <person name="Young C.-C."/>
        </authorList>
    </citation>
    <scope>NUCLEOTIDE SEQUENCE [LARGE SCALE GENOMIC DNA]</scope>
    <source>
        <strain evidence="21 22">CC-AMO-30D</strain>
    </source>
</reference>
<keyword evidence="13 20" id="KW-0106">Calcium</keyword>
<comment type="catalytic activity">
    <reaction evidence="1">
        <text>a 1,2-diacyl-sn-glycero-3-phosphocholine + H2O = a 2-acyl-sn-glycero-3-phosphocholine + a fatty acid + H(+)</text>
        <dbReference type="Rhea" id="RHEA:18689"/>
        <dbReference type="ChEBI" id="CHEBI:15377"/>
        <dbReference type="ChEBI" id="CHEBI:15378"/>
        <dbReference type="ChEBI" id="CHEBI:28868"/>
        <dbReference type="ChEBI" id="CHEBI:57643"/>
        <dbReference type="ChEBI" id="CHEBI:57875"/>
        <dbReference type="EC" id="3.1.1.32"/>
    </reaction>
</comment>
<comment type="catalytic activity">
    <reaction evidence="2">
        <text>a 1,2-diacyl-sn-glycero-3-phosphocholine + H2O = a 1-acyl-sn-glycero-3-phosphocholine + a fatty acid + H(+)</text>
        <dbReference type="Rhea" id="RHEA:15801"/>
        <dbReference type="ChEBI" id="CHEBI:15377"/>
        <dbReference type="ChEBI" id="CHEBI:15378"/>
        <dbReference type="ChEBI" id="CHEBI:28868"/>
        <dbReference type="ChEBI" id="CHEBI:57643"/>
        <dbReference type="ChEBI" id="CHEBI:58168"/>
        <dbReference type="EC" id="3.1.1.4"/>
    </reaction>
</comment>
<evidence type="ECO:0000256" key="18">
    <source>
        <dbReference type="ARBA" id="ARBA00032375"/>
    </source>
</evidence>
<keyword evidence="8" id="KW-1134">Transmembrane beta strand</keyword>
<dbReference type="CDD" id="cd00541">
    <property type="entry name" value="OMPLA"/>
    <property type="match status" value="1"/>
</dbReference>
<proteinExistence type="inferred from homology"/>
<comment type="cofactor">
    <cofactor evidence="20">
        <name>Ca(2+)</name>
        <dbReference type="ChEBI" id="CHEBI:29108"/>
    </cofactor>
    <text evidence="20">Binds 1 Ca(2+) ion per monomer.</text>
</comment>
<evidence type="ECO:0000256" key="10">
    <source>
        <dbReference type="ARBA" id="ARBA00022723"/>
    </source>
</evidence>
<keyword evidence="15" id="KW-0443">Lipid metabolism</keyword>
<dbReference type="PRINTS" id="PR01486">
    <property type="entry name" value="PHPHLIPASEA1"/>
</dbReference>
<feature type="binding site" description="in dimeric form" evidence="20">
    <location>
        <position position="173"/>
    </location>
    <ligand>
        <name>Ca(2+)</name>
        <dbReference type="ChEBI" id="CHEBI:29108"/>
        <label>1</label>
    </ligand>
</feature>
<keyword evidence="9" id="KW-0812">Transmembrane</keyword>
<feature type="active site" description="Nucleophile" evidence="19">
    <location>
        <position position="170"/>
    </location>
</feature>
<feature type="active site" description="Proton acceptor" evidence="19">
    <location>
        <position position="168"/>
    </location>
</feature>
<dbReference type="PANTHER" id="PTHR40457">
    <property type="entry name" value="PHOSPHOLIPASE A1"/>
    <property type="match status" value="1"/>
</dbReference>
<dbReference type="PANTHER" id="PTHR40457:SF1">
    <property type="entry name" value="PHOSPHOLIPASE A1"/>
    <property type="match status" value="1"/>
</dbReference>
<dbReference type="InterPro" id="IPR036541">
    <property type="entry name" value="PLipase_A1_sf"/>
</dbReference>
<keyword evidence="22" id="KW-1185">Reference proteome</keyword>
<dbReference type="SUPFAM" id="SSF56931">
    <property type="entry name" value="Outer membrane phospholipase A (OMPLA)"/>
    <property type="match status" value="1"/>
</dbReference>
<evidence type="ECO:0000256" key="2">
    <source>
        <dbReference type="ARBA" id="ARBA00001604"/>
    </source>
</evidence>
<dbReference type="InterPro" id="IPR003187">
    <property type="entry name" value="PLipase_A1"/>
</dbReference>
<keyword evidence="16" id="KW-0472">Membrane</keyword>
<evidence type="ECO:0000256" key="6">
    <source>
        <dbReference type="ARBA" id="ARBA00013179"/>
    </source>
</evidence>
<evidence type="ECO:0000256" key="16">
    <source>
        <dbReference type="ARBA" id="ARBA00023136"/>
    </source>
</evidence>
<feature type="binding site" description="in dimeric form" evidence="20">
    <location>
        <position position="178"/>
    </location>
    <ligand>
        <name>Ca(2+)</name>
        <dbReference type="ChEBI" id="CHEBI:29108"/>
        <label>1</label>
    </ligand>
</feature>
<feature type="binding site" description="in dimeric form" evidence="20">
    <location>
        <position position="210"/>
    </location>
    <ligand>
        <name>Ca(2+)</name>
        <dbReference type="ChEBI" id="CHEBI:29108"/>
        <label>1</label>
    </ligand>
</feature>
<comment type="similarity">
    <text evidence="4">Belongs to the phospholipase A1 family.</text>
</comment>
<dbReference type="GO" id="GO:0009279">
    <property type="term" value="C:cell outer membrane"/>
    <property type="evidence" value="ECO:0007669"/>
    <property type="project" value="UniProtKB-SubCell"/>
</dbReference>
<keyword evidence="12" id="KW-0378">Hydrolase</keyword>
<dbReference type="Pfam" id="PF02253">
    <property type="entry name" value="PLA1"/>
    <property type="match status" value="1"/>
</dbReference>
<evidence type="ECO:0000256" key="12">
    <source>
        <dbReference type="ARBA" id="ARBA00022801"/>
    </source>
</evidence>
<accession>A0A4S3M440</accession>
<evidence type="ECO:0000256" key="13">
    <source>
        <dbReference type="ARBA" id="ARBA00022837"/>
    </source>
</evidence>
<evidence type="ECO:0000256" key="1">
    <source>
        <dbReference type="ARBA" id="ARBA00000111"/>
    </source>
</evidence>
<evidence type="ECO:0000313" key="21">
    <source>
        <dbReference type="EMBL" id="THD69873.1"/>
    </source>
</evidence>
<dbReference type="GO" id="GO:0046872">
    <property type="term" value="F:metal ion binding"/>
    <property type="evidence" value="ECO:0007669"/>
    <property type="project" value="UniProtKB-KW"/>
</dbReference>
<evidence type="ECO:0000256" key="5">
    <source>
        <dbReference type="ARBA" id="ARBA00011702"/>
    </source>
</evidence>
<dbReference type="Gene3D" id="2.40.230.10">
    <property type="entry name" value="Phospholipase A1"/>
    <property type="match status" value="1"/>
</dbReference>
<comment type="subunit">
    <text evidence="5">Homodimer; dimerization is reversible, and the dimeric form is the active one.</text>
</comment>
<dbReference type="AlphaFoldDB" id="A0A4S3M440"/>
<evidence type="ECO:0000256" key="3">
    <source>
        <dbReference type="ARBA" id="ARBA00004571"/>
    </source>
</evidence>
<evidence type="ECO:0000313" key="22">
    <source>
        <dbReference type="Proteomes" id="UP000305939"/>
    </source>
</evidence>
<feature type="binding site" description="in dimeric form" evidence="20">
    <location>
        <position position="132"/>
    </location>
    <ligand>
        <name>Ca(2+)</name>
        <dbReference type="ChEBI" id="CHEBI:29108"/>
        <label>1</label>
    </ligand>
</feature>
<keyword evidence="14" id="KW-0442">Lipid degradation</keyword>
<evidence type="ECO:0000256" key="17">
    <source>
        <dbReference type="ARBA" id="ARBA00023237"/>
    </source>
</evidence>
<evidence type="ECO:0000256" key="14">
    <source>
        <dbReference type="ARBA" id="ARBA00022963"/>
    </source>
</evidence>
<gene>
    <name evidence="21" type="ORF">E7Z59_05980</name>
</gene>
<keyword evidence="11" id="KW-0732">Signal</keyword>